<dbReference type="InterPro" id="IPR005135">
    <property type="entry name" value="Endo/exonuclease/phosphatase"/>
</dbReference>
<feature type="site" description="Transition state stabilizer" evidence="8">
    <location>
        <position position="147"/>
    </location>
</feature>
<dbReference type="InterPro" id="IPR020847">
    <property type="entry name" value="AP_endonuclease_F1_BS"/>
</dbReference>
<feature type="binding site" evidence="7">
    <location>
        <position position="34"/>
    </location>
    <ligand>
        <name>Mg(2+)</name>
        <dbReference type="ChEBI" id="CHEBI:18420"/>
        <label>1</label>
    </ligand>
</feature>
<dbReference type="GO" id="GO:0046872">
    <property type="term" value="F:metal ion binding"/>
    <property type="evidence" value="ECO:0007669"/>
    <property type="project" value="UniProtKB-KW"/>
</dbReference>
<evidence type="ECO:0000259" key="9">
    <source>
        <dbReference type="Pfam" id="PF03372"/>
    </source>
</evidence>
<dbReference type="PROSITE" id="PS00728">
    <property type="entry name" value="AP_NUCLEASE_F1_3"/>
    <property type="match status" value="1"/>
</dbReference>
<comment type="similarity">
    <text evidence="2">Belongs to the DNA repair enzymes AP/ExoA family.</text>
</comment>
<geneLocation type="plasmid" evidence="11">
    <name>pDeide2</name>
</geneLocation>
<reference evidence="10 11" key="1">
    <citation type="journal article" date="2009" name="PLoS Genet.">
        <title>Alliance of proteomics and genomics to unravel the specificities of Sahara bacterium Deinococcus deserti.</title>
        <authorList>
            <person name="de Groot A."/>
            <person name="Dulermo R."/>
            <person name="Ortet P."/>
            <person name="Blanchard L."/>
            <person name="Guerin P."/>
            <person name="Fernandez B."/>
            <person name="Vacherie B."/>
            <person name="Dossat C."/>
            <person name="Jolivet E."/>
            <person name="Siguier P."/>
            <person name="Chandler M."/>
            <person name="Barakat M."/>
            <person name="Dedieu A."/>
            <person name="Barbe V."/>
            <person name="Heulin T."/>
            <person name="Sommer S."/>
            <person name="Achouak W."/>
            <person name="Armengaud J."/>
        </authorList>
    </citation>
    <scope>NUCLEOTIDE SEQUENCE [LARGE SCALE GENOMIC DNA]</scope>
    <source>
        <strain evidence="11">DSM 17065 / CIP 109153 / LMG 22923 / VCD115</strain>
        <plasmid evidence="11">pDeide2</plasmid>
    </source>
</reference>
<dbReference type="PANTHER" id="PTHR43250:SF2">
    <property type="entry name" value="EXODEOXYRIBONUCLEASE III"/>
    <property type="match status" value="1"/>
</dbReference>
<dbReference type="OrthoDB" id="9803914at2"/>
<evidence type="ECO:0000256" key="1">
    <source>
        <dbReference type="ARBA" id="ARBA00001936"/>
    </source>
</evidence>
<feature type="active site" description="Proton acceptor" evidence="6">
    <location>
        <position position="246"/>
    </location>
</feature>
<evidence type="ECO:0000313" key="10">
    <source>
        <dbReference type="EMBL" id="ACO47817.1"/>
    </source>
</evidence>
<dbReference type="PANTHER" id="PTHR43250">
    <property type="entry name" value="EXODEOXYRIBONUCLEASE III"/>
    <property type="match status" value="1"/>
</dbReference>
<dbReference type="GO" id="GO:0006281">
    <property type="term" value="P:DNA repair"/>
    <property type="evidence" value="ECO:0007669"/>
    <property type="project" value="InterPro"/>
</dbReference>
<comment type="cofactor">
    <cofactor evidence="1">
        <name>Mn(2+)</name>
        <dbReference type="ChEBI" id="CHEBI:29035"/>
    </cofactor>
</comment>
<keyword evidence="10" id="KW-0614">Plasmid</keyword>
<dbReference type="AlphaFoldDB" id="C1D328"/>
<dbReference type="NCBIfam" id="TIGR00195">
    <property type="entry name" value="exoDNase_III"/>
    <property type="match status" value="1"/>
</dbReference>
<dbReference type="Gene3D" id="3.60.10.10">
    <property type="entry name" value="Endonuclease/exonuclease/phosphatase"/>
    <property type="match status" value="1"/>
</dbReference>
<dbReference type="PROSITE" id="PS51435">
    <property type="entry name" value="AP_NUCLEASE_F1_4"/>
    <property type="match status" value="1"/>
</dbReference>
<protein>
    <submittedName>
        <fullName evidence="10">Putative Exodeoxyribonuclease III</fullName>
    </submittedName>
</protein>
<keyword evidence="11" id="KW-1185">Reference proteome</keyword>
<evidence type="ECO:0000256" key="2">
    <source>
        <dbReference type="ARBA" id="ARBA00007092"/>
    </source>
</evidence>
<dbReference type="Pfam" id="PF03372">
    <property type="entry name" value="Exo_endo_phos"/>
    <property type="match status" value="1"/>
</dbReference>
<dbReference type="NCBIfam" id="TIGR00633">
    <property type="entry name" value="xth"/>
    <property type="match status" value="1"/>
</dbReference>
<organism evidence="10 11">
    <name type="scientific">Deinococcus deserti (strain DSM 17065 / CIP 109153 / LMG 22923 / VCD115)</name>
    <dbReference type="NCBI Taxonomy" id="546414"/>
    <lineage>
        <taxon>Bacteria</taxon>
        <taxon>Thermotogati</taxon>
        <taxon>Deinococcota</taxon>
        <taxon>Deinococci</taxon>
        <taxon>Deinococcales</taxon>
        <taxon>Deinococcaceae</taxon>
        <taxon>Deinococcus</taxon>
    </lineage>
</organism>
<comment type="cofactor">
    <cofactor evidence="7">
        <name>Mg(2+)</name>
        <dbReference type="ChEBI" id="CHEBI:18420"/>
    </cofactor>
    <cofactor evidence="7">
        <name>Mn(2+)</name>
        <dbReference type="ChEBI" id="CHEBI:29035"/>
    </cofactor>
    <text evidence="7">Probably binds two magnesium or manganese ions per subunit.</text>
</comment>
<proteinExistence type="inferred from homology"/>
<evidence type="ECO:0000256" key="3">
    <source>
        <dbReference type="ARBA" id="ARBA00022723"/>
    </source>
</evidence>
<dbReference type="GO" id="GO:0008311">
    <property type="term" value="F:double-stranded DNA 3'-5' DNA exonuclease activity"/>
    <property type="evidence" value="ECO:0007669"/>
    <property type="project" value="InterPro"/>
</dbReference>
<dbReference type="InterPro" id="IPR037493">
    <property type="entry name" value="ExoIII-like"/>
</dbReference>
<feature type="binding site" evidence="7">
    <location>
        <position position="147"/>
    </location>
    <ligand>
        <name>Mg(2+)</name>
        <dbReference type="ChEBI" id="CHEBI:18420"/>
        <label>1</label>
    </ligand>
</feature>
<feature type="binding site" evidence="7">
    <location>
        <position position="246"/>
    </location>
    <ligand>
        <name>Mg(2+)</name>
        <dbReference type="ChEBI" id="CHEBI:18420"/>
        <label>1</label>
    </ligand>
</feature>
<evidence type="ECO:0000256" key="5">
    <source>
        <dbReference type="ARBA" id="ARBA00022842"/>
    </source>
</evidence>
<dbReference type="InterPro" id="IPR020848">
    <property type="entry name" value="AP_endonuclease_F1_CS"/>
</dbReference>
<dbReference type="InterPro" id="IPR036691">
    <property type="entry name" value="Endo/exonu/phosph_ase_sf"/>
</dbReference>
<dbReference type="GO" id="GO:0004519">
    <property type="term" value="F:endonuclease activity"/>
    <property type="evidence" value="ECO:0007669"/>
    <property type="project" value="InterPro"/>
</dbReference>
<gene>
    <name evidence="10" type="ordered locus">Deide_2p01470</name>
</gene>
<dbReference type="HOGENOM" id="CLU_027539_0_1_0"/>
<keyword evidence="4" id="KW-0378">Hydrolase</keyword>
<dbReference type="InterPro" id="IPR004808">
    <property type="entry name" value="AP_endonuc_1"/>
</dbReference>
<evidence type="ECO:0000313" key="11">
    <source>
        <dbReference type="Proteomes" id="UP000002208"/>
    </source>
</evidence>
<keyword evidence="5 7" id="KW-0460">Magnesium</keyword>
<dbReference type="CDD" id="cd09086">
    <property type="entry name" value="ExoIII-like_AP-endo"/>
    <property type="match status" value="1"/>
</dbReference>
<feature type="binding site" evidence="7">
    <location>
        <position position="245"/>
    </location>
    <ligand>
        <name>Mg(2+)</name>
        <dbReference type="ChEBI" id="CHEBI:18420"/>
        <label>1</label>
    </ligand>
</feature>
<feature type="site" description="Important for catalytic activity" evidence="8">
    <location>
        <position position="216"/>
    </location>
</feature>
<evidence type="ECO:0000256" key="7">
    <source>
        <dbReference type="PIRSR" id="PIRSR604808-2"/>
    </source>
</evidence>
<dbReference type="RefSeq" id="WP_012695287.1">
    <property type="nucleotide sequence ID" value="NC_012529.1"/>
</dbReference>
<dbReference type="PROSITE" id="PS00726">
    <property type="entry name" value="AP_NUCLEASE_F1_1"/>
    <property type="match status" value="1"/>
</dbReference>
<dbReference type="Proteomes" id="UP000002208">
    <property type="component" value="Plasmid 2"/>
</dbReference>
<keyword evidence="7" id="KW-0464">Manganese</keyword>
<feature type="binding site" evidence="7">
    <location>
        <position position="7"/>
    </location>
    <ligand>
        <name>Mg(2+)</name>
        <dbReference type="ChEBI" id="CHEBI:18420"/>
        <label>1</label>
    </ligand>
</feature>
<dbReference type="SUPFAM" id="SSF56219">
    <property type="entry name" value="DNase I-like"/>
    <property type="match status" value="1"/>
</dbReference>
<name>C1D328_DEIDV</name>
<feature type="binding site" evidence="7">
    <location>
        <position position="145"/>
    </location>
    <ligand>
        <name>Mg(2+)</name>
        <dbReference type="ChEBI" id="CHEBI:18420"/>
        <label>1</label>
    </ligand>
</feature>
<keyword evidence="3 7" id="KW-0479">Metal-binding</keyword>
<sequence>MKLATWNVNSLNVRLGQVMAWLEAQQPDVLALQETKLPDDRFPVAELEALGYRAVFSGQKSYNGVALLSRLPLEDVQIGIPGLDDEQRRVVAATVGGMRVVCLYVPNGQAVDSPKYTYKLEWLSAVRAWLQLELMAHPRLAVVGDFNVAPEDRDVHSPKRWAGQVLVSEPERQAFRALLDLGLHDAFRLHPQPERVFSWWNYGRLGFPRNWGLRIDHVLVSGILAAECQSCTVDLEPRRHERPSDHAPVVATFSTFTCRPENPAQVPQKP</sequence>
<feature type="site" description="Interaction with DNA substrate" evidence="8">
    <location>
        <position position="246"/>
    </location>
</feature>
<dbReference type="EMBL" id="CP001116">
    <property type="protein sequence ID" value="ACO47817.1"/>
    <property type="molecule type" value="Genomic_DNA"/>
</dbReference>
<dbReference type="KEGG" id="ddr:Deide_2p01470"/>
<evidence type="ECO:0000256" key="4">
    <source>
        <dbReference type="ARBA" id="ARBA00022801"/>
    </source>
</evidence>
<dbReference type="GO" id="GO:0003677">
    <property type="term" value="F:DNA binding"/>
    <property type="evidence" value="ECO:0007669"/>
    <property type="project" value="InterPro"/>
</dbReference>
<feature type="active site" evidence="6">
    <location>
        <position position="104"/>
    </location>
</feature>
<accession>C1D328</accession>
<evidence type="ECO:0000256" key="6">
    <source>
        <dbReference type="PIRSR" id="PIRSR604808-1"/>
    </source>
</evidence>
<feature type="active site" description="Proton donor/acceptor" evidence="6">
    <location>
        <position position="145"/>
    </location>
</feature>
<feature type="domain" description="Endonuclease/exonuclease/phosphatase" evidence="9">
    <location>
        <begin position="4"/>
        <end position="246"/>
    </location>
</feature>
<evidence type="ECO:0000256" key="8">
    <source>
        <dbReference type="PIRSR" id="PIRSR604808-3"/>
    </source>
</evidence>